<name>A0ACC7MPH5_9PSED</name>
<dbReference type="Proteomes" id="UP001622950">
    <property type="component" value="Unassembled WGS sequence"/>
</dbReference>
<proteinExistence type="predicted"/>
<dbReference type="EMBL" id="JBJHQE010000006">
    <property type="protein sequence ID" value="MFK9080213.1"/>
    <property type="molecule type" value="Genomic_DNA"/>
</dbReference>
<gene>
    <name evidence="1" type="ORF">ACJEBM_05950</name>
</gene>
<accession>A0ACC7MPH5</accession>
<comment type="caution">
    <text evidence="1">The sequence shown here is derived from an EMBL/GenBank/DDBJ whole genome shotgun (WGS) entry which is preliminary data.</text>
</comment>
<organism evidence="1 2">
    <name type="scientific">Pseudomonas neuropathica</name>
    <dbReference type="NCBI Taxonomy" id="2730425"/>
    <lineage>
        <taxon>Bacteria</taxon>
        <taxon>Pseudomonadati</taxon>
        <taxon>Pseudomonadota</taxon>
        <taxon>Gammaproteobacteria</taxon>
        <taxon>Pseudomonadales</taxon>
        <taxon>Pseudomonadaceae</taxon>
        <taxon>Pseudomonas</taxon>
    </lineage>
</organism>
<sequence length="375" mass="43024">MGTITSRKRKDNSTAYTAQIRINRDGKTVYQESQTFDRKQVAQAWIKRRETELAEPGAIARANRKGVTIKKMIEQYLDEYEKIRPLGKTKSATLNAIKDTWLGELADSALTSQKLVEFAQWRMSKEGGGVQAQTVGNDLSHLGAVLSVARPAWGYEVDVLAMPDARRVLRKLGMVSKSKERNRRPTLEELGKLMVHFFEMQTRRKAQIDMPKLIAFAIFSTRRQEEITRICWDDLDCIRQAVLVRDMKNPGQKIGNDVWCHIPDEAWAILHTMPKVEREIFPYNAKSVSASFTRACPLLGIEDLHFHDLRHEGVSRLFEMDWDIPRVSSVSGHRDWNSLRRYTHLRGRGDAYKGWKWMEVLGGADQTPSPEVSKK</sequence>
<keyword evidence="2" id="KW-1185">Reference proteome</keyword>
<reference evidence="1" key="1">
    <citation type="submission" date="2024-11" db="EMBL/GenBank/DDBJ databases">
        <authorList>
            <person name="Lucas J.A."/>
        </authorList>
    </citation>
    <scope>NUCLEOTIDE SEQUENCE</scope>
    <source>
        <strain evidence="1">Z 8.8</strain>
    </source>
</reference>
<evidence type="ECO:0000313" key="1">
    <source>
        <dbReference type="EMBL" id="MFK9080213.1"/>
    </source>
</evidence>
<evidence type="ECO:0000313" key="2">
    <source>
        <dbReference type="Proteomes" id="UP001622950"/>
    </source>
</evidence>
<protein>
    <submittedName>
        <fullName evidence="1">Tyrosine-type recombinase/integrase</fullName>
    </submittedName>
</protein>